<evidence type="ECO:0000313" key="3">
    <source>
        <dbReference type="Proteomes" id="UP000244069"/>
    </source>
</evidence>
<keyword evidence="2" id="KW-0575">Peroxidase</keyword>
<dbReference type="GO" id="GO:0051920">
    <property type="term" value="F:peroxiredoxin activity"/>
    <property type="evidence" value="ECO:0007669"/>
    <property type="project" value="InterPro"/>
</dbReference>
<gene>
    <name evidence="2" type="ORF">C8N44_13619</name>
</gene>
<dbReference type="AlphaFoldDB" id="A0A2T6A7L3"/>
<sequence length="235" mass="25395">MPEEFPRVAPAMIYDTTPGLGAFTDRVLFGRVWPSDALTQRDRSLLTISALIAGGKVPQLGSHSARGLDNGLLPEELAEITLQLAIYTGWPNAMSAAAELRKVFDERGVAQVTQSPSPKLDLPAEAEAARAAIVDKNVRPTAPLLADLTDEALFGDLWRRPDLSPRDRSLATVAALVMIGQPEQLPFHMNRALDNGLTEEQAGAALAHLAFYAGWPRAMSAVPVLKQILEQRNGN</sequence>
<dbReference type="InterPro" id="IPR052512">
    <property type="entry name" value="4CMD/NDH-1_regulator"/>
</dbReference>
<reference evidence="2 3" key="1">
    <citation type="submission" date="2018-04" db="EMBL/GenBank/DDBJ databases">
        <title>Genomic Encyclopedia of Archaeal and Bacterial Type Strains, Phase II (KMG-II): from individual species to whole genera.</title>
        <authorList>
            <person name="Goeker M."/>
        </authorList>
    </citation>
    <scope>NUCLEOTIDE SEQUENCE [LARGE SCALE GENOMIC DNA]</scope>
    <source>
        <strain evidence="2 3">DSM 29329</strain>
    </source>
</reference>
<accession>A0A2T6A7L3</accession>
<organism evidence="2 3">
    <name type="scientific">Allosediminivita pacifica</name>
    <dbReference type="NCBI Taxonomy" id="1267769"/>
    <lineage>
        <taxon>Bacteria</taxon>
        <taxon>Pseudomonadati</taxon>
        <taxon>Pseudomonadota</taxon>
        <taxon>Alphaproteobacteria</taxon>
        <taxon>Rhodobacterales</taxon>
        <taxon>Paracoccaceae</taxon>
        <taxon>Allosediminivita</taxon>
    </lineage>
</organism>
<feature type="domain" description="Carboxymuconolactone decarboxylase-like" evidence="1">
    <location>
        <begin position="143"/>
        <end position="226"/>
    </location>
</feature>
<dbReference type="Pfam" id="PF02627">
    <property type="entry name" value="CMD"/>
    <property type="match status" value="2"/>
</dbReference>
<dbReference type="InterPro" id="IPR003779">
    <property type="entry name" value="CMD-like"/>
</dbReference>
<dbReference type="PANTHER" id="PTHR33570:SF9">
    <property type="entry name" value="BLL4600 PROTEIN"/>
    <property type="match status" value="1"/>
</dbReference>
<dbReference type="Proteomes" id="UP000244069">
    <property type="component" value="Unassembled WGS sequence"/>
</dbReference>
<dbReference type="PANTHER" id="PTHR33570">
    <property type="entry name" value="4-CARBOXYMUCONOLACTONE DECARBOXYLASE FAMILY PROTEIN"/>
    <property type="match status" value="1"/>
</dbReference>
<name>A0A2T6A7L3_9RHOB</name>
<proteinExistence type="predicted"/>
<keyword evidence="3" id="KW-1185">Reference proteome</keyword>
<comment type="caution">
    <text evidence="2">The sequence shown here is derived from an EMBL/GenBank/DDBJ whole genome shotgun (WGS) entry which is preliminary data.</text>
</comment>
<evidence type="ECO:0000259" key="1">
    <source>
        <dbReference type="Pfam" id="PF02627"/>
    </source>
</evidence>
<protein>
    <submittedName>
        <fullName evidence="2">Alkylhydroperoxidase/carboxymuconolactone decarboxylase family protein YurZ</fullName>
    </submittedName>
</protein>
<dbReference type="InterPro" id="IPR029032">
    <property type="entry name" value="AhpD-like"/>
</dbReference>
<dbReference type="RefSeq" id="WP_107978610.1">
    <property type="nucleotide sequence ID" value="NZ_BMEZ01000035.1"/>
</dbReference>
<dbReference type="SUPFAM" id="SSF69118">
    <property type="entry name" value="AhpD-like"/>
    <property type="match status" value="1"/>
</dbReference>
<dbReference type="OrthoDB" id="7507676at2"/>
<dbReference type="EMBL" id="QBKN01000036">
    <property type="protein sequence ID" value="PTX39776.1"/>
    <property type="molecule type" value="Genomic_DNA"/>
</dbReference>
<dbReference type="Gene3D" id="1.20.1290.10">
    <property type="entry name" value="AhpD-like"/>
    <property type="match status" value="1"/>
</dbReference>
<feature type="domain" description="Carboxymuconolactone decarboxylase-like" evidence="1">
    <location>
        <begin position="18"/>
        <end position="100"/>
    </location>
</feature>
<evidence type="ECO:0000313" key="2">
    <source>
        <dbReference type="EMBL" id="PTX39776.1"/>
    </source>
</evidence>
<keyword evidence="2" id="KW-0560">Oxidoreductase</keyword>